<gene>
    <name evidence="2" type="ORF">GCM10009560_65880</name>
</gene>
<sequence length="156" mass="16918">MPSVDPKAWSDHPAGVDDRLPRAEHVGRDDRDLQDLLMFAVPAARGLQARGDEPYGRPPTRVSRPVLPLLSQETSTCRWVVPWTSRSILVKVVAPVLTSRSRTRWRATSATSVRGGFTGQSGCPARPAGADVTVVWTRALADLIGGGDLERLRVTG</sequence>
<organism evidence="2 3">
    <name type="scientific">Nonomuraea longicatena</name>
    <dbReference type="NCBI Taxonomy" id="83682"/>
    <lineage>
        <taxon>Bacteria</taxon>
        <taxon>Bacillati</taxon>
        <taxon>Actinomycetota</taxon>
        <taxon>Actinomycetes</taxon>
        <taxon>Streptosporangiales</taxon>
        <taxon>Streptosporangiaceae</taxon>
        <taxon>Nonomuraea</taxon>
    </lineage>
</organism>
<evidence type="ECO:0000313" key="3">
    <source>
        <dbReference type="Proteomes" id="UP001501578"/>
    </source>
</evidence>
<protein>
    <submittedName>
        <fullName evidence="2">Uncharacterized protein</fullName>
    </submittedName>
</protein>
<keyword evidence="3" id="KW-1185">Reference proteome</keyword>
<proteinExistence type="predicted"/>
<evidence type="ECO:0000313" key="2">
    <source>
        <dbReference type="EMBL" id="GAA0948474.1"/>
    </source>
</evidence>
<name>A0ABP4BAV4_9ACTN</name>
<comment type="caution">
    <text evidence="2">The sequence shown here is derived from an EMBL/GenBank/DDBJ whole genome shotgun (WGS) entry which is preliminary data.</text>
</comment>
<dbReference type="EMBL" id="BAAAHQ010000042">
    <property type="protein sequence ID" value="GAA0948474.1"/>
    <property type="molecule type" value="Genomic_DNA"/>
</dbReference>
<feature type="compositionally biased region" description="Basic and acidic residues" evidence="1">
    <location>
        <begin position="8"/>
        <end position="27"/>
    </location>
</feature>
<feature type="region of interest" description="Disordered" evidence="1">
    <location>
        <begin position="1"/>
        <end position="27"/>
    </location>
</feature>
<evidence type="ECO:0000256" key="1">
    <source>
        <dbReference type="SAM" id="MobiDB-lite"/>
    </source>
</evidence>
<reference evidence="3" key="1">
    <citation type="journal article" date="2019" name="Int. J. Syst. Evol. Microbiol.">
        <title>The Global Catalogue of Microorganisms (GCM) 10K type strain sequencing project: providing services to taxonomists for standard genome sequencing and annotation.</title>
        <authorList>
            <consortium name="The Broad Institute Genomics Platform"/>
            <consortium name="The Broad Institute Genome Sequencing Center for Infectious Disease"/>
            <person name="Wu L."/>
            <person name="Ma J."/>
        </authorList>
    </citation>
    <scope>NUCLEOTIDE SEQUENCE [LARGE SCALE GENOMIC DNA]</scope>
    <source>
        <strain evidence="3">JCM 11136</strain>
    </source>
</reference>
<accession>A0ABP4BAV4</accession>
<dbReference type="Proteomes" id="UP001501578">
    <property type="component" value="Unassembled WGS sequence"/>
</dbReference>